<dbReference type="AlphaFoldDB" id="A0A1F8CQY3"/>
<protein>
    <recommendedName>
        <fullName evidence="1">N-acetyltransferase domain-containing protein</fullName>
    </recommendedName>
</protein>
<sequence>MCDPPHSVLHAVLVDMREYQFRPGELNQLAELYCDIWPEYPWFEYMKCNVCGRYYSQAEFESGNPLNPCNHWPASLERAWIPSEVEPYIASAINEEGFIGTLLVCPEHGIIGFSWGFLMSSEEVSKKVAHEFPFETPVFYYSELAVRNAFYCRGKGYGRMLVSYVVDEARKRFPNYPSVLRTNDLSVAYKLFMRAGYEQLPHTDVNANRVVMLADSCSRLHTI</sequence>
<reference evidence="2 3" key="1">
    <citation type="journal article" date="2016" name="Nat. Commun.">
        <title>Thousands of microbial genomes shed light on interconnected biogeochemical processes in an aquifer system.</title>
        <authorList>
            <person name="Anantharaman K."/>
            <person name="Brown C.T."/>
            <person name="Hug L.A."/>
            <person name="Sharon I."/>
            <person name="Castelle C.J."/>
            <person name="Probst A.J."/>
            <person name="Thomas B.C."/>
            <person name="Singh A."/>
            <person name="Wilkins M.J."/>
            <person name="Karaoz U."/>
            <person name="Brodie E.L."/>
            <person name="Williams K.H."/>
            <person name="Hubbard S.S."/>
            <person name="Banfield J.F."/>
        </authorList>
    </citation>
    <scope>NUCLEOTIDE SEQUENCE [LARGE SCALE GENOMIC DNA]</scope>
</reference>
<evidence type="ECO:0000313" key="3">
    <source>
        <dbReference type="Proteomes" id="UP000178999"/>
    </source>
</evidence>
<evidence type="ECO:0000313" key="2">
    <source>
        <dbReference type="EMBL" id="OGM78753.1"/>
    </source>
</evidence>
<comment type="caution">
    <text evidence="2">The sequence shown here is derived from an EMBL/GenBank/DDBJ whole genome shotgun (WGS) entry which is preliminary data.</text>
</comment>
<organism evidence="2 3">
    <name type="scientific">Candidatus Woesebacteria bacterium RIFOXYB1_FULL_38_16</name>
    <dbReference type="NCBI Taxonomy" id="1802538"/>
    <lineage>
        <taxon>Bacteria</taxon>
        <taxon>Candidatus Woeseibacteriota</taxon>
    </lineage>
</organism>
<dbReference type="GO" id="GO:0016747">
    <property type="term" value="F:acyltransferase activity, transferring groups other than amino-acyl groups"/>
    <property type="evidence" value="ECO:0007669"/>
    <property type="project" value="InterPro"/>
</dbReference>
<gene>
    <name evidence="2" type="ORF">A2382_03695</name>
</gene>
<dbReference type="InterPro" id="IPR016181">
    <property type="entry name" value="Acyl_CoA_acyltransferase"/>
</dbReference>
<dbReference type="Gene3D" id="3.40.630.30">
    <property type="match status" value="1"/>
</dbReference>
<accession>A0A1F8CQY3</accession>
<dbReference type="SUPFAM" id="SSF55729">
    <property type="entry name" value="Acyl-CoA N-acyltransferases (Nat)"/>
    <property type="match status" value="1"/>
</dbReference>
<dbReference type="CDD" id="cd04301">
    <property type="entry name" value="NAT_SF"/>
    <property type="match status" value="1"/>
</dbReference>
<proteinExistence type="predicted"/>
<feature type="domain" description="N-acetyltransferase" evidence="1">
    <location>
        <begin position="104"/>
        <end position="195"/>
    </location>
</feature>
<dbReference type="Pfam" id="PF00583">
    <property type="entry name" value="Acetyltransf_1"/>
    <property type="match status" value="1"/>
</dbReference>
<name>A0A1F8CQY3_9BACT</name>
<dbReference type="STRING" id="1802538.A2382_03695"/>
<dbReference type="EMBL" id="MGHY01000029">
    <property type="protein sequence ID" value="OGM78753.1"/>
    <property type="molecule type" value="Genomic_DNA"/>
</dbReference>
<dbReference type="InterPro" id="IPR000182">
    <property type="entry name" value="GNAT_dom"/>
</dbReference>
<dbReference type="Proteomes" id="UP000178999">
    <property type="component" value="Unassembled WGS sequence"/>
</dbReference>
<evidence type="ECO:0000259" key="1">
    <source>
        <dbReference type="Pfam" id="PF00583"/>
    </source>
</evidence>